<organism evidence="1 2">
    <name type="scientific">Alectoria fallacina</name>
    <dbReference type="NCBI Taxonomy" id="1903189"/>
    <lineage>
        <taxon>Eukaryota</taxon>
        <taxon>Fungi</taxon>
        <taxon>Dikarya</taxon>
        <taxon>Ascomycota</taxon>
        <taxon>Pezizomycotina</taxon>
        <taxon>Lecanoromycetes</taxon>
        <taxon>OSLEUM clade</taxon>
        <taxon>Lecanoromycetidae</taxon>
        <taxon>Lecanorales</taxon>
        <taxon>Lecanorineae</taxon>
        <taxon>Parmeliaceae</taxon>
        <taxon>Alectoria</taxon>
    </lineage>
</organism>
<dbReference type="AlphaFoldDB" id="A0A8H3J5P3"/>
<evidence type="ECO:0000313" key="2">
    <source>
        <dbReference type="Proteomes" id="UP000664203"/>
    </source>
</evidence>
<dbReference type="Proteomes" id="UP000664203">
    <property type="component" value="Unassembled WGS sequence"/>
</dbReference>
<proteinExistence type="predicted"/>
<keyword evidence="2" id="KW-1185">Reference proteome</keyword>
<reference evidence="1" key="1">
    <citation type="submission" date="2021-03" db="EMBL/GenBank/DDBJ databases">
        <authorList>
            <person name="Tagirdzhanova G."/>
        </authorList>
    </citation>
    <scope>NUCLEOTIDE SEQUENCE</scope>
</reference>
<accession>A0A8H3J5P3</accession>
<dbReference type="EMBL" id="CAJPDR010000638">
    <property type="protein sequence ID" value="CAF9941154.1"/>
    <property type="molecule type" value="Genomic_DNA"/>
</dbReference>
<name>A0A8H3J5P3_9LECA</name>
<evidence type="ECO:0000313" key="1">
    <source>
        <dbReference type="EMBL" id="CAF9941154.1"/>
    </source>
</evidence>
<protein>
    <submittedName>
        <fullName evidence="1">Uncharacterized protein</fullName>
    </submittedName>
</protein>
<gene>
    <name evidence="1" type="ORF">ALECFALPRED_009011</name>
</gene>
<sequence>MYFPTTPAFIHTGPWSDHTRAHPAMRWMESYTKNAVDARGWESNVPYSDWHTSDFTLYKADGAVIHGGREAWEEGFPSIYGPFEAHLHEPNFLACWETEEGWEMIGQARVCVDFRVRATEEEKMRDAGGREWDCVTPAAFHFEYVRDGKAKNQGILLRRTHIFADSGPALMRMLKVGQLKTQDLGL</sequence>
<dbReference type="OrthoDB" id="5271918at2759"/>
<comment type="caution">
    <text evidence="1">The sequence shown here is derived from an EMBL/GenBank/DDBJ whole genome shotgun (WGS) entry which is preliminary data.</text>
</comment>